<sequence>MSPASQTHKPPSRCKSIVEMLNAFPLVILPSKNVASSGNYSNMKKLKSCLKKEEKLGKKGKNAASGPDFPNINNVDKMPMPWRKCYQFPVRTNFDQFDPEPLEEFMEECPLLISTSKPPHEWAEYVEDWSGLIYCTHSRLPMAPLYRVPPSYKL</sequence>
<dbReference type="AlphaFoldDB" id="A0A9N9TW59"/>
<name>A0A9N9TW59_PHYSR</name>
<evidence type="ECO:0000313" key="2">
    <source>
        <dbReference type="Proteomes" id="UP001153712"/>
    </source>
</evidence>
<proteinExistence type="predicted"/>
<reference evidence="1" key="1">
    <citation type="submission" date="2022-01" db="EMBL/GenBank/DDBJ databases">
        <authorList>
            <person name="King R."/>
        </authorList>
    </citation>
    <scope>NUCLEOTIDE SEQUENCE</scope>
</reference>
<dbReference type="OrthoDB" id="10493230at2759"/>
<evidence type="ECO:0000313" key="1">
    <source>
        <dbReference type="EMBL" id="CAG9863024.1"/>
    </source>
</evidence>
<gene>
    <name evidence="1" type="ORF">PHYEVI_LOCUS9325</name>
</gene>
<protein>
    <submittedName>
        <fullName evidence="1">Uncharacterized protein</fullName>
    </submittedName>
</protein>
<keyword evidence="2" id="KW-1185">Reference proteome</keyword>
<dbReference type="EMBL" id="OU900099">
    <property type="protein sequence ID" value="CAG9863024.1"/>
    <property type="molecule type" value="Genomic_DNA"/>
</dbReference>
<dbReference type="Proteomes" id="UP001153712">
    <property type="component" value="Chromosome 6"/>
</dbReference>
<organism evidence="1 2">
    <name type="scientific">Phyllotreta striolata</name>
    <name type="common">Striped flea beetle</name>
    <name type="synonym">Crioceris striolata</name>
    <dbReference type="NCBI Taxonomy" id="444603"/>
    <lineage>
        <taxon>Eukaryota</taxon>
        <taxon>Metazoa</taxon>
        <taxon>Ecdysozoa</taxon>
        <taxon>Arthropoda</taxon>
        <taxon>Hexapoda</taxon>
        <taxon>Insecta</taxon>
        <taxon>Pterygota</taxon>
        <taxon>Neoptera</taxon>
        <taxon>Endopterygota</taxon>
        <taxon>Coleoptera</taxon>
        <taxon>Polyphaga</taxon>
        <taxon>Cucujiformia</taxon>
        <taxon>Chrysomeloidea</taxon>
        <taxon>Chrysomelidae</taxon>
        <taxon>Galerucinae</taxon>
        <taxon>Alticini</taxon>
        <taxon>Phyllotreta</taxon>
    </lineage>
</organism>
<accession>A0A9N9TW59</accession>